<evidence type="ECO:0000256" key="1">
    <source>
        <dbReference type="ARBA" id="ARBA00004123"/>
    </source>
</evidence>
<evidence type="ECO:0008006" key="6">
    <source>
        <dbReference type="Google" id="ProtNLM"/>
    </source>
</evidence>
<dbReference type="GO" id="GO:0006351">
    <property type="term" value="P:DNA-templated transcription"/>
    <property type="evidence" value="ECO:0007669"/>
    <property type="project" value="InterPro"/>
</dbReference>
<accession>A0A1D3D967</accession>
<dbReference type="FunCoup" id="A0A1D3D967">
    <property type="interactions" value="407"/>
</dbReference>
<proteinExistence type="inferred from homology"/>
<dbReference type="GO" id="GO:0005736">
    <property type="term" value="C:RNA polymerase I complex"/>
    <property type="evidence" value="ECO:0007669"/>
    <property type="project" value="TreeGrafter"/>
</dbReference>
<dbReference type="AlphaFoldDB" id="A0A1D3D967"/>
<dbReference type="GO" id="GO:0005665">
    <property type="term" value="C:RNA polymerase II, core complex"/>
    <property type="evidence" value="ECO:0007669"/>
    <property type="project" value="TreeGrafter"/>
</dbReference>
<sequence>MDLPNTDRFNAKFSRMALRQLENDIQTRKEDFEEDMEGEGISSARSWREPLSNNVANELPTVTGIQAVIKQQEMSIPCLFEDRFTVRSVDNNKFERVSRIRAKSSGLDAELILDVNKQLLPLAEKQGVHIGLTNSLVLPDRKADGSTDAQQLSGYDYVMYGKVFKLEETSSERRTLYLSFGGLLMSLAADKHVVGDLELDMRVYLLVKRSQESLVEC</sequence>
<evidence type="ECO:0000256" key="2">
    <source>
        <dbReference type="ARBA" id="ARBA00008912"/>
    </source>
</evidence>
<dbReference type="InterPro" id="IPR005570">
    <property type="entry name" value="RPABC3"/>
</dbReference>
<dbReference type="PANTHER" id="PTHR10917">
    <property type="entry name" value="DNA-DIRECTED RNA POLYMERASES I, II, AND III SUBUNIT RPABC3"/>
    <property type="match status" value="1"/>
</dbReference>
<dbReference type="Pfam" id="PF03870">
    <property type="entry name" value="RNA_pol_Rpb8"/>
    <property type="match status" value="1"/>
</dbReference>
<dbReference type="EMBL" id="JROU02000216">
    <property type="protein sequence ID" value="OEH79987.1"/>
    <property type="molecule type" value="Genomic_DNA"/>
</dbReference>
<dbReference type="GO" id="GO:0003899">
    <property type="term" value="F:DNA-directed RNA polymerase activity"/>
    <property type="evidence" value="ECO:0007669"/>
    <property type="project" value="InterPro"/>
</dbReference>
<evidence type="ECO:0000313" key="4">
    <source>
        <dbReference type="EMBL" id="OEH79987.1"/>
    </source>
</evidence>
<organism evidence="4 5">
    <name type="scientific">Cyclospora cayetanensis</name>
    <dbReference type="NCBI Taxonomy" id="88456"/>
    <lineage>
        <taxon>Eukaryota</taxon>
        <taxon>Sar</taxon>
        <taxon>Alveolata</taxon>
        <taxon>Apicomplexa</taxon>
        <taxon>Conoidasida</taxon>
        <taxon>Coccidia</taxon>
        <taxon>Eucoccidiorida</taxon>
        <taxon>Eimeriorina</taxon>
        <taxon>Eimeriidae</taxon>
        <taxon>Cyclospora</taxon>
    </lineage>
</organism>
<comment type="caution">
    <text evidence="4">The sequence shown here is derived from an EMBL/GenBank/DDBJ whole genome shotgun (WGS) entry which is preliminary data.</text>
</comment>
<protein>
    <recommendedName>
        <fullName evidence="6">DNA-directed RNA polymerases I, II, and III subunit RPABC3</fullName>
    </recommendedName>
</protein>
<keyword evidence="3" id="KW-0539">Nucleus</keyword>
<dbReference type="Proteomes" id="UP000095192">
    <property type="component" value="Unassembled WGS sequence"/>
</dbReference>
<gene>
    <name evidence="4" type="ORF">cyc_00969</name>
</gene>
<name>A0A1D3D967_9EIME</name>
<dbReference type="InParanoid" id="A0A1D3D967"/>
<reference evidence="4 5" key="1">
    <citation type="journal article" date="2016" name="BMC Genomics">
        <title>Comparative genomics reveals Cyclospora cayetanensis possesses coccidia-like metabolism and invasion components but unique surface antigens.</title>
        <authorList>
            <person name="Liu S."/>
            <person name="Wang L."/>
            <person name="Zheng H."/>
            <person name="Xu Z."/>
            <person name="Roellig D.M."/>
            <person name="Li N."/>
            <person name="Frace M.A."/>
            <person name="Tang K."/>
            <person name="Arrowood M.J."/>
            <person name="Moss D.M."/>
            <person name="Zhang L."/>
            <person name="Feng Y."/>
            <person name="Xiao L."/>
        </authorList>
    </citation>
    <scope>NUCLEOTIDE SEQUENCE [LARGE SCALE GENOMIC DNA]</scope>
    <source>
        <strain evidence="4 5">CHN_HEN01</strain>
    </source>
</reference>
<evidence type="ECO:0000313" key="5">
    <source>
        <dbReference type="Proteomes" id="UP000095192"/>
    </source>
</evidence>
<dbReference type="Gene3D" id="2.40.50.140">
    <property type="entry name" value="Nucleic acid-binding proteins"/>
    <property type="match status" value="1"/>
</dbReference>
<dbReference type="SUPFAM" id="SSF50249">
    <property type="entry name" value="Nucleic acid-binding proteins"/>
    <property type="match status" value="1"/>
</dbReference>
<dbReference type="VEuPathDB" id="ToxoDB:cyc_00969"/>
<dbReference type="PANTHER" id="PTHR10917:SF0">
    <property type="entry name" value="DNA-DIRECTED RNA POLYMERASES I, II, AND III SUBUNIT RPABC3"/>
    <property type="match status" value="1"/>
</dbReference>
<keyword evidence="5" id="KW-1185">Reference proteome</keyword>
<dbReference type="InterPro" id="IPR012340">
    <property type="entry name" value="NA-bd_OB-fold"/>
</dbReference>
<dbReference type="SMART" id="SM00658">
    <property type="entry name" value="RPOL8c"/>
    <property type="match status" value="1"/>
</dbReference>
<dbReference type="VEuPathDB" id="ToxoDB:LOC34618055"/>
<dbReference type="GO" id="GO:0005666">
    <property type="term" value="C:RNA polymerase III complex"/>
    <property type="evidence" value="ECO:0007669"/>
    <property type="project" value="TreeGrafter"/>
</dbReference>
<evidence type="ECO:0000256" key="3">
    <source>
        <dbReference type="ARBA" id="ARBA00023242"/>
    </source>
</evidence>
<comment type="similarity">
    <text evidence="2">Belongs to the eukaryotic RPB8 RNA polymerase subunit family.</text>
</comment>
<comment type="subcellular location">
    <subcellularLocation>
        <location evidence="1">Nucleus</location>
    </subcellularLocation>
</comment>